<dbReference type="InterPro" id="IPR057366">
    <property type="entry name" value="TRPM-like"/>
</dbReference>
<evidence type="ECO:0000256" key="4">
    <source>
        <dbReference type="ARBA" id="ARBA00022989"/>
    </source>
</evidence>
<dbReference type="InterPro" id="IPR041491">
    <property type="entry name" value="TRPM_SLOG"/>
</dbReference>
<keyword evidence="4 8" id="KW-1133">Transmembrane helix</keyword>
<evidence type="ECO:0000259" key="11">
    <source>
        <dbReference type="Pfam" id="PF25508"/>
    </source>
</evidence>
<feature type="transmembrane region" description="Helical" evidence="8">
    <location>
        <begin position="762"/>
        <end position="780"/>
    </location>
</feature>
<accession>A0ABP0G5V2</accession>
<dbReference type="InterPro" id="IPR050927">
    <property type="entry name" value="TRPM"/>
</dbReference>
<evidence type="ECO:0000259" key="10">
    <source>
        <dbReference type="Pfam" id="PF18139"/>
    </source>
</evidence>
<dbReference type="InterPro" id="IPR005821">
    <property type="entry name" value="Ion_trans_dom"/>
</dbReference>
<organism evidence="12 13">
    <name type="scientific">Clavelina lepadiformis</name>
    <name type="common">Light-bulb sea squirt</name>
    <name type="synonym">Ascidia lepadiformis</name>
    <dbReference type="NCBI Taxonomy" id="159417"/>
    <lineage>
        <taxon>Eukaryota</taxon>
        <taxon>Metazoa</taxon>
        <taxon>Chordata</taxon>
        <taxon>Tunicata</taxon>
        <taxon>Ascidiacea</taxon>
        <taxon>Aplousobranchia</taxon>
        <taxon>Clavelinidae</taxon>
        <taxon>Clavelina</taxon>
    </lineage>
</organism>
<evidence type="ECO:0000256" key="2">
    <source>
        <dbReference type="ARBA" id="ARBA00022448"/>
    </source>
</evidence>
<evidence type="ECO:0000313" key="12">
    <source>
        <dbReference type="EMBL" id="CAK8686562.1"/>
    </source>
</evidence>
<keyword evidence="3 8" id="KW-0812">Transmembrane</keyword>
<feature type="domain" description="TRPM-like" evidence="11">
    <location>
        <begin position="444"/>
        <end position="564"/>
    </location>
</feature>
<evidence type="ECO:0000313" key="13">
    <source>
        <dbReference type="Proteomes" id="UP001642483"/>
    </source>
</evidence>
<proteinExistence type="predicted"/>
<comment type="subcellular location">
    <subcellularLocation>
        <location evidence="1">Membrane</location>
        <topology evidence="1">Multi-pass membrane protein</topology>
    </subcellularLocation>
</comment>
<keyword evidence="6 8" id="KW-0472">Membrane</keyword>
<evidence type="ECO:0000256" key="8">
    <source>
        <dbReference type="SAM" id="Phobius"/>
    </source>
</evidence>
<keyword evidence="13" id="KW-1185">Reference proteome</keyword>
<dbReference type="Pfam" id="PF00520">
    <property type="entry name" value="Ion_trans"/>
    <property type="match status" value="1"/>
</dbReference>
<evidence type="ECO:0000256" key="7">
    <source>
        <dbReference type="ARBA" id="ARBA00023303"/>
    </source>
</evidence>
<protein>
    <submittedName>
        <fullName evidence="12">Uncharacterized protein</fullName>
    </submittedName>
</protein>
<feature type="domain" description="TRPM-like" evidence="11">
    <location>
        <begin position="350"/>
        <end position="425"/>
    </location>
</feature>
<evidence type="ECO:0000259" key="9">
    <source>
        <dbReference type="Pfam" id="PF00520"/>
    </source>
</evidence>
<dbReference type="Pfam" id="PF25508">
    <property type="entry name" value="TRPM2"/>
    <property type="match status" value="2"/>
</dbReference>
<feature type="transmembrane region" description="Helical" evidence="8">
    <location>
        <begin position="901"/>
        <end position="926"/>
    </location>
</feature>
<name>A0ABP0G5V2_CLALP</name>
<feature type="transmembrane region" description="Helical" evidence="8">
    <location>
        <begin position="688"/>
        <end position="711"/>
    </location>
</feature>
<comment type="caution">
    <text evidence="12">The sequence shown here is derived from an EMBL/GenBank/DDBJ whole genome shotgun (WGS) entry which is preliminary data.</text>
</comment>
<dbReference type="PANTHER" id="PTHR13800:SF12">
    <property type="entry name" value="TRANSIENT RECEPTOR POTENTIAL CATION CHANNEL SUBFAMILY M MEMBER-LIKE 2"/>
    <property type="match status" value="1"/>
</dbReference>
<feature type="transmembrane region" description="Helical" evidence="8">
    <location>
        <begin position="590"/>
        <end position="610"/>
    </location>
</feature>
<dbReference type="PANTHER" id="PTHR13800">
    <property type="entry name" value="TRANSIENT RECEPTOR POTENTIAL CATION CHANNEL, SUBFAMILY M, MEMBER 6"/>
    <property type="match status" value="1"/>
</dbReference>
<feature type="transmembrane region" description="Helical" evidence="8">
    <location>
        <begin position="824"/>
        <end position="841"/>
    </location>
</feature>
<keyword evidence="5" id="KW-0406">Ion transport</keyword>
<feature type="transmembrane region" description="Helical" evidence="8">
    <location>
        <begin position="786"/>
        <end position="804"/>
    </location>
</feature>
<dbReference type="Proteomes" id="UP001642483">
    <property type="component" value="Unassembled WGS sequence"/>
</dbReference>
<keyword evidence="2" id="KW-0813">Transport</keyword>
<keyword evidence="7" id="KW-0407">Ion channel</keyword>
<evidence type="ECO:0000256" key="3">
    <source>
        <dbReference type="ARBA" id="ARBA00022692"/>
    </source>
</evidence>
<evidence type="ECO:0000256" key="5">
    <source>
        <dbReference type="ARBA" id="ARBA00023065"/>
    </source>
</evidence>
<evidence type="ECO:0000256" key="6">
    <source>
        <dbReference type="ARBA" id="ARBA00023136"/>
    </source>
</evidence>
<evidence type="ECO:0000256" key="1">
    <source>
        <dbReference type="ARBA" id="ARBA00004141"/>
    </source>
</evidence>
<feature type="domain" description="TRPM SLOG" evidence="10">
    <location>
        <begin position="36"/>
        <end position="262"/>
    </location>
</feature>
<gene>
    <name evidence="12" type="ORF">CVLEPA_LOCUS18482</name>
</gene>
<dbReference type="EMBL" id="CAWYQH010000102">
    <property type="protein sequence ID" value="CAK8686562.1"/>
    <property type="molecule type" value="Genomic_DNA"/>
</dbReference>
<feature type="domain" description="Ion transport" evidence="9">
    <location>
        <begin position="694"/>
        <end position="937"/>
    </location>
</feature>
<dbReference type="Pfam" id="PF18139">
    <property type="entry name" value="LSDAT_euk"/>
    <property type="match status" value="1"/>
</dbReference>
<sequence>MSEAESATQTVSSKISKKSLPRFGKIQFDGNSDRMADYAIVSKDSSPEKLYEIISKKWKMTAPSMILSIAGGGGDEFVITSGMTKEFRTSVNKIALQTGGWITTSGTNSGVTKLTGEIVDQYASANTDQAITTLGVTTFGAVNNSAQLYEESLGEGEAIVQYESNNANSLEKSHSHLLLIEDGQRFMFGSEAKPRAKLEHLISQKIGNKKIPLVCLLLNGGFESLKTVRHALKNKTPVIVVAESRGCAGVLSNLYNKSHKAVTKDKLVDLLADEGIEYNMGELSTWVELVKDCMRMKEKMTIYFTDDNGSFAELDETVLEALIAEQEFSTKHLLKLAMEWDRCEFAKTRILTEGAEISDEELWPFFKQALQEDRPDFIKMFLDWKVKFVECLTPNDLKKFYTSCVKENTPLHDFMNRKEWAHDRAFTSLMKVKHKQNDDLPNTPSSADHMWALREIFKWAVLLNRRTTSRILWDAMSEDQLPAAIVASSMLIHLASHSDQTEWKKEYKDHASTYRNLAEGILTKCFEHDADRTAISLTRKLHNWGNKTCLQLAVDCMDFDIMAHAAVHWHLDKTWLRGIVQPRGGFFSTAFFWIKLLVSFILPILIPFLVEFEGTPEKGEAATKKSNIQGAKYAVDDESPEKDVEANGQKGNNLINGGTLSRLAKTLPNRMTVIEKIYAFYQAPLVKFIMHVLFFVIFLVFFAYNILFTFYSGCGTQCEASHWLLFVWVLTIGADEIHDIFHANSKVFWKKIVIWISDPGNLLDLIAFLLFIPGFFVRYVNTYTARALLVCSFCIYTMRLFSLFRVHGNLGPKLLMVTKMMKDLGVFIFIWIIFLFAYGVSSQALLYPNEIEAGKVFEGIISKPYWHIYGELFLEEIHFDPDEDQYNCGPSTDRECPTQTLFVPILLGIYMMLVSVLLLNFLIAMFSYTFDKLISKTDVIWKFQQYQLVEEYYYYPCLVAPLNIVNYVYRIIVRIARSTCNSCRISPKKYNAFEKCVTGNDLQKLVYWEQQMAHEYLERERKKEEENTSHRLDKLASVLDSIQRRMQYQEKTTSIKKGVHFFRK</sequence>
<reference evidence="12 13" key="1">
    <citation type="submission" date="2024-02" db="EMBL/GenBank/DDBJ databases">
        <authorList>
            <person name="Daric V."/>
            <person name="Darras S."/>
        </authorList>
    </citation>
    <scope>NUCLEOTIDE SEQUENCE [LARGE SCALE GENOMIC DNA]</scope>
</reference>